<dbReference type="EMBL" id="CP000576">
    <property type="protein sequence ID" value="ABO18328.1"/>
    <property type="molecule type" value="Genomic_DNA"/>
</dbReference>
<accession>A3PF03</accession>
<dbReference type="Gene3D" id="3.30.70.1060">
    <property type="entry name" value="Dimeric alpha+beta barrel"/>
    <property type="match status" value="1"/>
</dbReference>
<dbReference type="STRING" id="167546.P9301_17051"/>
<dbReference type="HOGENOM" id="CLU_110355_7_1_3"/>
<feature type="domain" description="YCII-related" evidence="2">
    <location>
        <begin position="19"/>
        <end position="86"/>
    </location>
</feature>
<dbReference type="AlphaFoldDB" id="A3PF03"/>
<dbReference type="InterPro" id="IPR005545">
    <property type="entry name" value="YCII"/>
</dbReference>
<evidence type="ECO:0000256" key="1">
    <source>
        <dbReference type="ARBA" id="ARBA00007689"/>
    </source>
</evidence>
<keyword evidence="4" id="KW-1185">Reference proteome</keyword>
<dbReference type="RefSeq" id="WP_011863622.1">
    <property type="nucleotide sequence ID" value="NC_009091.1"/>
</dbReference>
<proteinExistence type="inferred from homology"/>
<evidence type="ECO:0000259" key="2">
    <source>
        <dbReference type="Pfam" id="PF03795"/>
    </source>
</evidence>
<organism evidence="3 4">
    <name type="scientific">Prochlorococcus marinus (strain MIT 9301)</name>
    <dbReference type="NCBI Taxonomy" id="167546"/>
    <lineage>
        <taxon>Bacteria</taxon>
        <taxon>Bacillati</taxon>
        <taxon>Cyanobacteriota</taxon>
        <taxon>Cyanophyceae</taxon>
        <taxon>Synechococcales</taxon>
        <taxon>Prochlorococcaceae</taxon>
        <taxon>Prochlorococcus</taxon>
    </lineage>
</organism>
<dbReference type="OrthoDB" id="531275at2"/>
<dbReference type="KEGG" id="pmg:P9301_17051"/>
<dbReference type="InterPro" id="IPR011008">
    <property type="entry name" value="Dimeric_a/b-barrel"/>
</dbReference>
<dbReference type="Proteomes" id="UP000001430">
    <property type="component" value="Chromosome"/>
</dbReference>
<dbReference type="Pfam" id="PF03795">
    <property type="entry name" value="YCII"/>
    <property type="match status" value="1"/>
</dbReference>
<dbReference type="PANTHER" id="PTHR37828">
    <property type="entry name" value="GSR2449 PROTEIN"/>
    <property type="match status" value="1"/>
</dbReference>
<reference evidence="3 4" key="1">
    <citation type="journal article" date="2007" name="PLoS Genet.">
        <title>Patterns and implications of gene gain and loss in the evolution of Prochlorococcus.</title>
        <authorList>
            <person name="Kettler G.C."/>
            <person name="Martiny A.C."/>
            <person name="Huang K."/>
            <person name="Zucker J."/>
            <person name="Coleman M.L."/>
            <person name="Rodrigue S."/>
            <person name="Chen F."/>
            <person name="Lapidus A."/>
            <person name="Ferriera S."/>
            <person name="Johnson J."/>
            <person name="Steglich C."/>
            <person name="Church G.M."/>
            <person name="Richardson P."/>
            <person name="Chisholm S.W."/>
        </authorList>
    </citation>
    <scope>NUCLEOTIDE SEQUENCE [LARGE SCALE GENOMIC DNA]</scope>
    <source>
        <strain evidence="3 4">MIT 9301</strain>
    </source>
</reference>
<dbReference type="PANTHER" id="PTHR37828:SF1">
    <property type="entry name" value="YCII-RELATED DOMAIN-CONTAINING PROTEIN"/>
    <property type="match status" value="1"/>
</dbReference>
<dbReference type="SUPFAM" id="SSF54909">
    <property type="entry name" value="Dimeric alpha+beta barrel"/>
    <property type="match status" value="1"/>
</dbReference>
<evidence type="ECO:0000313" key="3">
    <source>
        <dbReference type="EMBL" id="ABO18328.1"/>
    </source>
</evidence>
<evidence type="ECO:0000313" key="4">
    <source>
        <dbReference type="Proteomes" id="UP000001430"/>
    </source>
</evidence>
<dbReference type="eggNOG" id="COG2350">
    <property type="taxonomic scope" value="Bacteria"/>
</dbReference>
<protein>
    <recommendedName>
        <fullName evidence="2">YCII-related domain-containing protein</fullName>
    </recommendedName>
</protein>
<sequence>MPFFVKTEIIKKEYLINNDLKRKIINEHIDWVKKLKKEGINIKSGFLVDELNRPGDGGLLILEMNNYRNALKIIKNDPMIKNDLVEWKLNEWVDPNKSI</sequence>
<comment type="similarity">
    <text evidence="1">Belongs to the YciI family.</text>
</comment>
<name>A3PF03_PROM0</name>
<gene>
    <name evidence="3" type="ordered locus">P9301_17051</name>
</gene>